<dbReference type="InterPro" id="IPR013783">
    <property type="entry name" value="Ig-like_fold"/>
</dbReference>
<dbReference type="GO" id="GO:0005975">
    <property type="term" value="P:carbohydrate metabolic process"/>
    <property type="evidence" value="ECO:0007669"/>
    <property type="project" value="InterPro"/>
</dbReference>
<dbReference type="SUPFAM" id="SSF51445">
    <property type="entry name" value="(Trans)glycosidases"/>
    <property type="match status" value="1"/>
</dbReference>
<feature type="domain" description="Secretion system C-terminal sorting" evidence="7">
    <location>
        <begin position="705"/>
        <end position="770"/>
    </location>
</feature>
<feature type="signal peptide" evidence="4">
    <location>
        <begin position="1"/>
        <end position="19"/>
    </location>
</feature>
<feature type="domain" description="Glycoside hydrolase family 2 catalytic" evidence="6">
    <location>
        <begin position="93"/>
        <end position="217"/>
    </location>
</feature>
<feature type="region of interest" description="Disordered" evidence="3">
    <location>
        <begin position="378"/>
        <end position="397"/>
    </location>
</feature>
<comment type="caution">
    <text evidence="8">The sequence shown here is derived from an EMBL/GenBank/DDBJ whole genome shotgun (WGS) entry which is preliminary data.</text>
</comment>
<dbReference type="InterPro" id="IPR017853">
    <property type="entry name" value="GH"/>
</dbReference>
<keyword evidence="2" id="KW-0378">Hydrolase</keyword>
<dbReference type="Gene3D" id="2.60.40.10">
    <property type="entry name" value="Immunoglobulins"/>
    <property type="match status" value="1"/>
</dbReference>
<evidence type="ECO:0000313" key="9">
    <source>
        <dbReference type="Proteomes" id="UP000244956"/>
    </source>
</evidence>
<accession>A0A2U2BB51</accession>
<keyword evidence="9" id="KW-1185">Reference proteome</keyword>
<feature type="domain" description="CBM-cenC" evidence="5">
    <location>
        <begin position="446"/>
        <end position="568"/>
    </location>
</feature>
<feature type="chain" id="PRO_5015775882" description="Secretion system C-terminal sorting domain-containing protein" evidence="4">
    <location>
        <begin position="20"/>
        <end position="777"/>
    </location>
</feature>
<dbReference type="GO" id="GO:0004553">
    <property type="term" value="F:hydrolase activity, hydrolyzing O-glycosyl compounds"/>
    <property type="evidence" value="ECO:0007669"/>
    <property type="project" value="InterPro"/>
</dbReference>
<dbReference type="EMBL" id="QEWP01000003">
    <property type="protein sequence ID" value="PWE00302.1"/>
    <property type="molecule type" value="Genomic_DNA"/>
</dbReference>
<dbReference type="OrthoDB" id="253051at2"/>
<evidence type="ECO:0000256" key="4">
    <source>
        <dbReference type="SAM" id="SignalP"/>
    </source>
</evidence>
<evidence type="ECO:0000256" key="2">
    <source>
        <dbReference type="ARBA" id="ARBA00022801"/>
    </source>
</evidence>
<dbReference type="Gene3D" id="2.60.120.260">
    <property type="entry name" value="Galactose-binding domain-like"/>
    <property type="match status" value="1"/>
</dbReference>
<dbReference type="InterPro" id="IPR008979">
    <property type="entry name" value="Galactose-bd-like_sf"/>
</dbReference>
<protein>
    <recommendedName>
        <fullName evidence="10">Secretion system C-terminal sorting domain-containing protein</fullName>
    </recommendedName>
</protein>
<dbReference type="RefSeq" id="WP_109263342.1">
    <property type="nucleotide sequence ID" value="NZ_QEWP01000003.1"/>
</dbReference>
<dbReference type="Pfam" id="PF02836">
    <property type="entry name" value="Glyco_hydro_2_C"/>
    <property type="match status" value="1"/>
</dbReference>
<evidence type="ECO:0008006" key="10">
    <source>
        <dbReference type="Google" id="ProtNLM"/>
    </source>
</evidence>
<organism evidence="8 9">
    <name type="scientific">Marinilabilia rubra</name>
    <dbReference type="NCBI Taxonomy" id="2162893"/>
    <lineage>
        <taxon>Bacteria</taxon>
        <taxon>Pseudomonadati</taxon>
        <taxon>Bacteroidota</taxon>
        <taxon>Bacteroidia</taxon>
        <taxon>Marinilabiliales</taxon>
        <taxon>Marinilabiliaceae</taxon>
        <taxon>Marinilabilia</taxon>
    </lineage>
</organism>
<dbReference type="Pfam" id="PF02018">
    <property type="entry name" value="CBM_4_9"/>
    <property type="match status" value="1"/>
</dbReference>
<dbReference type="InterPro" id="IPR006103">
    <property type="entry name" value="Glyco_hydro_2_cat"/>
</dbReference>
<comment type="similarity">
    <text evidence="1">Belongs to the glycosyl hydrolase 2 family.</text>
</comment>
<evidence type="ECO:0000259" key="5">
    <source>
        <dbReference type="Pfam" id="PF02018"/>
    </source>
</evidence>
<dbReference type="Gene3D" id="3.20.20.80">
    <property type="entry name" value="Glycosidases"/>
    <property type="match status" value="1"/>
</dbReference>
<proteinExistence type="inferred from homology"/>
<evidence type="ECO:0000256" key="3">
    <source>
        <dbReference type="SAM" id="MobiDB-lite"/>
    </source>
</evidence>
<gene>
    <name evidence="8" type="ORF">DDZ16_05010</name>
</gene>
<evidence type="ECO:0000256" key="1">
    <source>
        <dbReference type="ARBA" id="ARBA00007401"/>
    </source>
</evidence>
<dbReference type="SUPFAM" id="SSF49785">
    <property type="entry name" value="Galactose-binding domain-like"/>
    <property type="match status" value="1"/>
</dbReference>
<evidence type="ECO:0000259" key="7">
    <source>
        <dbReference type="Pfam" id="PF18962"/>
    </source>
</evidence>
<dbReference type="Pfam" id="PF18962">
    <property type="entry name" value="Por_Secre_tail"/>
    <property type="match status" value="1"/>
</dbReference>
<evidence type="ECO:0000313" key="8">
    <source>
        <dbReference type="EMBL" id="PWE00302.1"/>
    </source>
</evidence>
<sequence length="777" mass="86012">MKKFTLIYLIALTCLGLQAQTHEDRIKVFENFTIKGAGGEEFLELAASYGANTIRTWSSRTDGSTKALLDSAHALGLKVELGFWMPYQGDNGGWIVDYNDPDDYQKYEDKLQELLDSLDYHPAILCWELGNEVNGGASNIEYMKAANKLSKVIHAHNPNRLTSLVTNASKAETIQDFATYCTDLDIIGKNGYGANLPNLISRFDTHWGKPWYISEYNTRGQWDNSLDKTSWGGDAIDIPPSVKVQDVVAIHNGFNNTNSTLFKGATAFTWTVHENHNYVWHSLLLSDDLQIQSADQGMVPLLTPMADEVVKYWRGSYPENRAPVISNLKLASSNAKELIIDTGEEFTMEVTASDPDADEITYKWWIYSYERGTQSFNGSTRRKSLASGPFETGSTNSIKLTAPNNYTAEDFHVYCVALDGNGSASAHTFPIKVTGTPEPPAVDSDNLIVDGNFEAGDLEIGWADRWNGKLEEADTYEGNFAGRLSTESSFIQFIDVEPGSLLNLSFAAKWVEEITTDYEGLKMTLRNGPDNELLYKSKTTKATEWTVVEDKYKVPDTVTQLKVVLYIPKDLPVCLVDNVVVERYNPSISITDDGEIIAGSEDGEVIIVSLTDDSFVDNLISENWTVTNLPEGVSVGSINRIDDSTAEIVLTGNATSNYGNISNTTVTIAAADLTLSNTDLTVDNGVVFGNLDTAIDDCISDMITIYPNPASDVFNIKTTNEINRISVFNVFGKKILDLPHINSSKAIVNISELKKGFYFVEIKNRMGNRIITRLIKE</sequence>
<dbReference type="Proteomes" id="UP000244956">
    <property type="component" value="Unassembled WGS sequence"/>
</dbReference>
<dbReference type="InterPro" id="IPR026444">
    <property type="entry name" value="Secre_tail"/>
</dbReference>
<keyword evidence="4" id="KW-0732">Signal</keyword>
<name>A0A2U2BB51_9BACT</name>
<dbReference type="InterPro" id="IPR003305">
    <property type="entry name" value="CenC_carb-bd"/>
</dbReference>
<reference evidence="8 9" key="1">
    <citation type="submission" date="2018-05" db="EMBL/GenBank/DDBJ databases">
        <title>Marinilabilia rubrum sp. nov., isolated from saltern sediment.</title>
        <authorList>
            <person name="Zhang R."/>
        </authorList>
    </citation>
    <scope>NUCLEOTIDE SEQUENCE [LARGE SCALE GENOMIC DNA]</scope>
    <source>
        <strain evidence="8 9">WTE16</strain>
    </source>
</reference>
<evidence type="ECO:0000259" key="6">
    <source>
        <dbReference type="Pfam" id="PF02836"/>
    </source>
</evidence>
<dbReference type="AlphaFoldDB" id="A0A2U2BB51"/>
<dbReference type="NCBIfam" id="TIGR04183">
    <property type="entry name" value="Por_Secre_tail"/>
    <property type="match status" value="1"/>
</dbReference>